<dbReference type="InterPro" id="IPR036388">
    <property type="entry name" value="WH-like_DNA-bd_sf"/>
</dbReference>
<evidence type="ECO:0000259" key="4">
    <source>
        <dbReference type="Pfam" id="PF01047"/>
    </source>
</evidence>
<dbReference type="GO" id="GO:0042732">
    <property type="term" value="P:D-xylose metabolic process"/>
    <property type="evidence" value="ECO:0007669"/>
    <property type="project" value="UniProtKB-KW"/>
</dbReference>
<dbReference type="InterPro" id="IPR000835">
    <property type="entry name" value="HTH_MarR-typ"/>
</dbReference>
<feature type="domain" description="HTH marR-type" evidence="4">
    <location>
        <begin position="3"/>
        <end position="48"/>
    </location>
</feature>
<dbReference type="Gene3D" id="1.10.10.10">
    <property type="entry name" value="Winged helix-like DNA-binding domain superfamily/Winged helix DNA-binding domain"/>
    <property type="match status" value="1"/>
</dbReference>
<dbReference type="GO" id="GO:0003700">
    <property type="term" value="F:DNA-binding transcription factor activity"/>
    <property type="evidence" value="ECO:0007669"/>
    <property type="project" value="InterPro"/>
</dbReference>
<dbReference type="InterPro" id="IPR036390">
    <property type="entry name" value="WH_DNA-bd_sf"/>
</dbReference>
<dbReference type="OrthoDB" id="9796533at2"/>
<dbReference type="InterPro" id="IPR000600">
    <property type="entry name" value="ROK"/>
</dbReference>
<comment type="similarity">
    <text evidence="2">Belongs to the ROK (NagC/XylR) family.</text>
</comment>
<dbReference type="EMBL" id="QMFB01000002">
    <property type="protein sequence ID" value="RAV22547.1"/>
    <property type="molecule type" value="Genomic_DNA"/>
</dbReference>
<organism evidence="5 6">
    <name type="scientific">Paenibacillus contaminans</name>
    <dbReference type="NCBI Taxonomy" id="450362"/>
    <lineage>
        <taxon>Bacteria</taxon>
        <taxon>Bacillati</taxon>
        <taxon>Bacillota</taxon>
        <taxon>Bacilli</taxon>
        <taxon>Bacillales</taxon>
        <taxon>Paenibacillaceae</taxon>
        <taxon>Paenibacillus</taxon>
    </lineage>
</organism>
<proteinExistence type="inferred from homology"/>
<evidence type="ECO:0000256" key="2">
    <source>
        <dbReference type="ARBA" id="ARBA00006479"/>
    </source>
</evidence>
<dbReference type="PANTHER" id="PTHR18964:SF149">
    <property type="entry name" value="BIFUNCTIONAL UDP-N-ACETYLGLUCOSAMINE 2-EPIMERASE_N-ACETYLMANNOSAMINE KINASE"/>
    <property type="match status" value="1"/>
</dbReference>
<gene>
    <name evidence="5" type="ORF">DQG23_06325</name>
</gene>
<dbReference type="Proteomes" id="UP000250369">
    <property type="component" value="Unassembled WGS sequence"/>
</dbReference>
<protein>
    <recommendedName>
        <fullName evidence="4">HTH marR-type domain-containing protein</fullName>
    </recommendedName>
</protein>
<keyword evidence="6" id="KW-1185">Reference proteome</keyword>
<dbReference type="RefSeq" id="WP_113029953.1">
    <property type="nucleotide sequence ID" value="NZ_QMFB01000002.1"/>
</dbReference>
<keyword evidence="3" id="KW-0859">Xylose metabolism</keyword>
<reference evidence="5 6" key="1">
    <citation type="journal article" date="2009" name="Int. J. Syst. Evol. Microbiol.">
        <title>Paenibacillus contaminans sp. nov., isolated from a contaminated laboratory plate.</title>
        <authorList>
            <person name="Chou J.H."/>
            <person name="Lee J.H."/>
            <person name="Lin M.C."/>
            <person name="Chang P.S."/>
            <person name="Arun A.B."/>
            <person name="Young C.C."/>
            <person name="Chen W.M."/>
        </authorList>
    </citation>
    <scope>NUCLEOTIDE SEQUENCE [LARGE SCALE GENOMIC DNA]</scope>
    <source>
        <strain evidence="5 6">CKOBP-6</strain>
    </source>
</reference>
<dbReference type="PANTHER" id="PTHR18964">
    <property type="entry name" value="ROK (REPRESSOR, ORF, KINASE) FAMILY"/>
    <property type="match status" value="1"/>
</dbReference>
<dbReference type="Pfam" id="PF00480">
    <property type="entry name" value="ROK"/>
    <property type="match status" value="1"/>
</dbReference>
<dbReference type="SUPFAM" id="SSF46785">
    <property type="entry name" value="Winged helix' DNA-binding domain"/>
    <property type="match status" value="1"/>
</dbReference>
<accession>A0A329MXX5</accession>
<sequence length="378" mass="41317">MNLTETQLSILKLINLHGEISRKELAFRSGLSQAAVTNITKELLDQKYVLEGKERASSGPGRKEVFLHSNPDRFRFLGIDIGGYWIRFAIADNNMNLLHQSSTPVTEFENDPDKLAALIRRLNDFLQEHGVDAQSLDAIGIGVTGIINAEQTRILNIPNVAGWDDLPAVSGLQQAFGCPVYLEEGGRTMALAEKLIGQAKDVDNFIVVHIGKGIVAGMMINGQIIRGASNVGGLLGHVTVDEKGRQCLCGNYGCLEMFGPYQMIEEKFEDLDSSGVPLAEAYKQNNKAALNVCIEAGNAIGIALSNVVNLFNPQYIYLGGQLFDSLPLLLDELKRTVRLRANRFANVVLSIDKNSFGDLEGIYGALILAKSKLIQLYP</sequence>
<evidence type="ECO:0000256" key="3">
    <source>
        <dbReference type="ARBA" id="ARBA00022629"/>
    </source>
</evidence>
<comment type="caution">
    <text evidence="5">The sequence shown here is derived from an EMBL/GenBank/DDBJ whole genome shotgun (WGS) entry which is preliminary data.</text>
</comment>
<dbReference type="SUPFAM" id="SSF53067">
    <property type="entry name" value="Actin-like ATPase domain"/>
    <property type="match status" value="1"/>
</dbReference>
<evidence type="ECO:0000313" key="6">
    <source>
        <dbReference type="Proteomes" id="UP000250369"/>
    </source>
</evidence>
<dbReference type="Pfam" id="PF01047">
    <property type="entry name" value="MarR"/>
    <property type="match status" value="1"/>
</dbReference>
<keyword evidence="3" id="KW-0119">Carbohydrate metabolism</keyword>
<name>A0A329MXX5_9BACL</name>
<comment type="function">
    <text evidence="1">Transcriptional repressor of xylose-utilizing enzymes.</text>
</comment>
<dbReference type="AlphaFoldDB" id="A0A329MXX5"/>
<evidence type="ECO:0000313" key="5">
    <source>
        <dbReference type="EMBL" id="RAV22547.1"/>
    </source>
</evidence>
<dbReference type="InterPro" id="IPR043129">
    <property type="entry name" value="ATPase_NBD"/>
</dbReference>
<dbReference type="Gene3D" id="3.30.420.40">
    <property type="match status" value="2"/>
</dbReference>
<evidence type="ECO:0000256" key="1">
    <source>
        <dbReference type="ARBA" id="ARBA00002486"/>
    </source>
</evidence>